<dbReference type="Proteomes" id="UP001285441">
    <property type="component" value="Unassembled WGS sequence"/>
</dbReference>
<dbReference type="EMBL" id="JAULSW010000010">
    <property type="protein sequence ID" value="KAK3368517.1"/>
    <property type="molecule type" value="Genomic_DNA"/>
</dbReference>
<reference evidence="3" key="1">
    <citation type="journal article" date="2023" name="Mol. Phylogenet. Evol.">
        <title>Genome-scale phylogeny and comparative genomics of the fungal order Sordariales.</title>
        <authorList>
            <person name="Hensen N."/>
            <person name="Bonometti L."/>
            <person name="Westerberg I."/>
            <person name="Brannstrom I.O."/>
            <person name="Guillou S."/>
            <person name="Cros-Aarteil S."/>
            <person name="Calhoun S."/>
            <person name="Haridas S."/>
            <person name="Kuo A."/>
            <person name="Mondo S."/>
            <person name="Pangilinan J."/>
            <person name="Riley R."/>
            <person name="LaButti K."/>
            <person name="Andreopoulos B."/>
            <person name="Lipzen A."/>
            <person name="Chen C."/>
            <person name="Yan M."/>
            <person name="Daum C."/>
            <person name="Ng V."/>
            <person name="Clum A."/>
            <person name="Steindorff A."/>
            <person name="Ohm R.A."/>
            <person name="Martin F."/>
            <person name="Silar P."/>
            <person name="Natvig D.O."/>
            <person name="Lalanne C."/>
            <person name="Gautier V."/>
            <person name="Ament-Velasquez S.L."/>
            <person name="Kruys A."/>
            <person name="Hutchinson M.I."/>
            <person name="Powell A.J."/>
            <person name="Barry K."/>
            <person name="Miller A.N."/>
            <person name="Grigoriev I.V."/>
            <person name="Debuchy R."/>
            <person name="Gladieux P."/>
            <person name="Hiltunen Thoren M."/>
            <person name="Johannesson H."/>
        </authorList>
    </citation>
    <scope>NUCLEOTIDE SEQUENCE</scope>
    <source>
        <strain evidence="3">CBS 232.78</strain>
    </source>
</reference>
<feature type="transmembrane region" description="Helical" evidence="1">
    <location>
        <begin position="306"/>
        <end position="323"/>
    </location>
</feature>
<gene>
    <name evidence="3" type="ORF">B0H63DRAFT_76924</name>
</gene>
<evidence type="ECO:0000259" key="2">
    <source>
        <dbReference type="Pfam" id="PF01757"/>
    </source>
</evidence>
<feature type="transmembrane region" description="Helical" evidence="1">
    <location>
        <begin position="261"/>
        <end position="285"/>
    </location>
</feature>
<evidence type="ECO:0000256" key="1">
    <source>
        <dbReference type="SAM" id="Phobius"/>
    </source>
</evidence>
<reference evidence="3" key="2">
    <citation type="submission" date="2023-06" db="EMBL/GenBank/DDBJ databases">
        <authorList>
            <consortium name="Lawrence Berkeley National Laboratory"/>
            <person name="Haridas S."/>
            <person name="Hensen N."/>
            <person name="Bonometti L."/>
            <person name="Westerberg I."/>
            <person name="Brannstrom I.O."/>
            <person name="Guillou S."/>
            <person name="Cros-Aarteil S."/>
            <person name="Calhoun S."/>
            <person name="Kuo A."/>
            <person name="Mondo S."/>
            <person name="Pangilinan J."/>
            <person name="Riley R."/>
            <person name="LaButti K."/>
            <person name="Andreopoulos B."/>
            <person name="Lipzen A."/>
            <person name="Chen C."/>
            <person name="Yanf M."/>
            <person name="Daum C."/>
            <person name="Ng V."/>
            <person name="Clum A."/>
            <person name="Steindorff A."/>
            <person name="Ohm R."/>
            <person name="Martin F."/>
            <person name="Silar P."/>
            <person name="Natvig D."/>
            <person name="Lalanne C."/>
            <person name="Gautier V."/>
            <person name="Ament-velasquez S.L."/>
            <person name="Kruys A."/>
            <person name="Hutchinson M.I."/>
            <person name="Powell A.J."/>
            <person name="Barry K."/>
            <person name="Miller A.N."/>
            <person name="Grigoriev I.V."/>
            <person name="Debuchy R."/>
            <person name="Gladieux P."/>
            <person name="Thoren M.H."/>
            <person name="Johannesson H."/>
        </authorList>
    </citation>
    <scope>NUCLEOTIDE SEQUENCE</scope>
    <source>
        <strain evidence="3">CBS 232.78</strain>
    </source>
</reference>
<keyword evidence="4" id="KW-1185">Reference proteome</keyword>
<feature type="domain" description="Acyltransferase 3" evidence="2">
    <location>
        <begin position="58"/>
        <end position="409"/>
    </location>
</feature>
<dbReference type="PANTHER" id="PTHR23028:SF125">
    <property type="entry name" value="ACYLTRANSFERASE"/>
    <property type="match status" value="1"/>
</dbReference>
<keyword evidence="1" id="KW-1133">Transmembrane helix</keyword>
<keyword evidence="1" id="KW-0812">Transmembrane</keyword>
<proteinExistence type="predicted"/>
<name>A0AAE0N2P2_9PEZI</name>
<evidence type="ECO:0000313" key="3">
    <source>
        <dbReference type="EMBL" id="KAK3368517.1"/>
    </source>
</evidence>
<dbReference type="AlphaFoldDB" id="A0AAE0N2P2"/>
<feature type="transmembrane region" description="Helical" evidence="1">
    <location>
        <begin position="352"/>
        <end position="371"/>
    </location>
</feature>
<dbReference type="PANTHER" id="PTHR23028">
    <property type="entry name" value="ACETYLTRANSFERASE"/>
    <property type="match status" value="1"/>
</dbReference>
<protein>
    <submittedName>
        <fullName evidence="3">Acyltransferase family-domain-containing protein</fullName>
    </submittedName>
</protein>
<organism evidence="3 4">
    <name type="scientific">Podospora didyma</name>
    <dbReference type="NCBI Taxonomy" id="330526"/>
    <lineage>
        <taxon>Eukaryota</taxon>
        <taxon>Fungi</taxon>
        <taxon>Dikarya</taxon>
        <taxon>Ascomycota</taxon>
        <taxon>Pezizomycotina</taxon>
        <taxon>Sordariomycetes</taxon>
        <taxon>Sordariomycetidae</taxon>
        <taxon>Sordariales</taxon>
        <taxon>Podosporaceae</taxon>
        <taxon>Podospora</taxon>
    </lineage>
</organism>
<comment type="caution">
    <text evidence="3">The sequence shown here is derived from an EMBL/GenBank/DDBJ whole genome shotgun (WGS) entry which is preliminary data.</text>
</comment>
<dbReference type="Pfam" id="PF01757">
    <property type="entry name" value="Acyl_transf_3"/>
    <property type="match status" value="1"/>
</dbReference>
<keyword evidence="3" id="KW-0808">Transferase</keyword>
<keyword evidence="1" id="KW-0472">Membrane</keyword>
<evidence type="ECO:0000313" key="4">
    <source>
        <dbReference type="Proteomes" id="UP001285441"/>
    </source>
</evidence>
<dbReference type="InterPro" id="IPR002656">
    <property type="entry name" value="Acyl_transf_3_dom"/>
</dbReference>
<accession>A0AAE0N2P2</accession>
<dbReference type="InterPro" id="IPR050879">
    <property type="entry name" value="Acyltransferase_3"/>
</dbReference>
<keyword evidence="3" id="KW-0012">Acyltransferase</keyword>
<sequence length="488" mass="56262">MPSDVVERLEAKEWKDVEQDSTMRWNPSWRTALKSGLRSLLLWNNPSNGQSDRLRPTAYLDGLRGFAAFIVYWHHHQLWVHRSHWETLESGFGHKDENYFVTFPGIRNFVIGGHYAVSIFYVISGYVLSAKPLSLIHAGEQAKLADNLSSATFRRWIRLYMPLIATTFIIMSLWHSFGGIWVDGAEPKSSYGEELWAWYAEVKNYSFIFNTGGGPWLSYNHHLWSIPLEFKGSIVIYTSLLALSTCSRNARILAQVGLAYYFLYVVDGYYCALFMAGMLLCDLDLLAAKDELPLLLSRLQTFKKPIAYHLLAISFFLGGVPTHKDDINLLRKNRGWYYLSFLKPQAVYNYQWFYLFWAAVFLVGMVRHVPWLKRFFETRFCQYLGRISYALYLVHGPVLSILGDRLYTAVGWYTDTQAEHLSGWVDKFPLPKTGPLGLEVSFLIPHLIILPVTIYCAELVTRGIDEPSVKFPQWLYRITTGRPVKLPA</sequence>
<dbReference type="GO" id="GO:0016747">
    <property type="term" value="F:acyltransferase activity, transferring groups other than amino-acyl groups"/>
    <property type="evidence" value="ECO:0007669"/>
    <property type="project" value="InterPro"/>
</dbReference>
<feature type="transmembrane region" description="Helical" evidence="1">
    <location>
        <begin position="159"/>
        <end position="182"/>
    </location>
</feature>